<dbReference type="EMBL" id="LOQT01000011">
    <property type="protein sequence ID" value="OKX84075.1"/>
    <property type="molecule type" value="Genomic_DNA"/>
</dbReference>
<protein>
    <recommendedName>
        <fullName evidence="1">RelA/SpoT domain-containing protein</fullName>
    </recommendedName>
</protein>
<name>A0AB36IIK2_CORGT</name>
<evidence type="ECO:0000313" key="3">
    <source>
        <dbReference type="Proteomes" id="UP000186091"/>
    </source>
</evidence>
<dbReference type="RefSeq" id="WP_003856092.1">
    <property type="nucleotide sequence ID" value="NZ_JAAOYN010000001.1"/>
</dbReference>
<organism evidence="2 3">
    <name type="scientific">Corynebacterium glutamicum</name>
    <name type="common">Brevibacterium saccharolyticum</name>
    <dbReference type="NCBI Taxonomy" id="1718"/>
    <lineage>
        <taxon>Bacteria</taxon>
        <taxon>Bacillati</taxon>
        <taxon>Actinomycetota</taxon>
        <taxon>Actinomycetes</taxon>
        <taxon>Mycobacteriales</taxon>
        <taxon>Corynebacteriaceae</taxon>
        <taxon>Corynebacterium</taxon>
    </lineage>
</organism>
<dbReference type="InterPro" id="IPR007685">
    <property type="entry name" value="RelA_SpoT"/>
</dbReference>
<dbReference type="InterPro" id="IPR043519">
    <property type="entry name" value="NT_sf"/>
</dbReference>
<dbReference type="Pfam" id="PF04607">
    <property type="entry name" value="RelA_SpoT"/>
    <property type="match status" value="1"/>
</dbReference>
<proteinExistence type="predicted"/>
<feature type="domain" description="RelA/SpoT" evidence="1">
    <location>
        <begin position="4"/>
        <end position="116"/>
    </location>
</feature>
<dbReference type="AlphaFoldDB" id="A0AB36IIK2"/>
<dbReference type="Proteomes" id="UP000186091">
    <property type="component" value="Unassembled WGS sequence"/>
</dbReference>
<evidence type="ECO:0000313" key="2">
    <source>
        <dbReference type="EMBL" id="OKX84075.1"/>
    </source>
</evidence>
<dbReference type="SMART" id="SM00954">
    <property type="entry name" value="RelA_SpoT"/>
    <property type="match status" value="1"/>
</dbReference>
<dbReference type="GO" id="GO:0015969">
    <property type="term" value="P:guanosine tetraphosphate metabolic process"/>
    <property type="evidence" value="ECO:0007669"/>
    <property type="project" value="InterPro"/>
</dbReference>
<dbReference type="Gene3D" id="3.30.460.10">
    <property type="entry name" value="Beta Polymerase, domain 2"/>
    <property type="match status" value="1"/>
</dbReference>
<comment type="caution">
    <text evidence="2">The sequence shown here is derived from an EMBL/GenBank/DDBJ whole genome shotgun (WGS) entry which is preliminary data.</text>
</comment>
<reference evidence="2 3" key="1">
    <citation type="submission" date="2015-12" db="EMBL/GenBank/DDBJ databases">
        <title>Genome sequence of Corynebacterium AS 1.542.</title>
        <authorList>
            <person name="Yang J."/>
            <person name="Yang S."/>
        </authorList>
    </citation>
    <scope>NUCLEOTIDE SEQUENCE [LARGE SCALE GENOMIC DNA]</scope>
    <source>
        <strain evidence="2 3">AS 1.542</strain>
    </source>
</reference>
<evidence type="ECO:0000259" key="1">
    <source>
        <dbReference type="SMART" id="SM00954"/>
    </source>
</evidence>
<sequence length="155" mass="17499">MYSSRIKNEDTIVEKLSRLSTNLARIQDFAGGRFDIDCSPATQILVADDLVAVFEELGCSVVKKEYLETSQFGYRGIHLHITGVAGRVELQIRSKLQAKWANTFELLADLAGREIRYGHLHESELVNYLVHSLHELSDGIYQLAVSEDKLDLSFQ</sequence>
<accession>A0AB36IIK2</accession>
<dbReference type="SUPFAM" id="SSF81301">
    <property type="entry name" value="Nucleotidyltransferase"/>
    <property type="match status" value="1"/>
</dbReference>
<gene>
    <name evidence="2" type="ORF">AUP69_02330</name>
</gene>